<name>A0A3P7ZPL2_HAEPC</name>
<proteinExistence type="predicted"/>
<evidence type="ECO:0000313" key="2">
    <source>
        <dbReference type="Proteomes" id="UP000268014"/>
    </source>
</evidence>
<dbReference type="AlphaFoldDB" id="A0A3P7ZPL2"/>
<sequence>MVSMAITAAAAAAAVLGWWRWRFSIDECEDVDEVDETEACDEQ</sequence>
<keyword evidence="2" id="KW-1185">Reference proteome</keyword>
<dbReference type="Proteomes" id="UP000268014">
    <property type="component" value="Unassembled WGS sequence"/>
</dbReference>
<organism evidence="1 2">
    <name type="scientific">Haemonchus placei</name>
    <name type="common">Barber's pole worm</name>
    <dbReference type="NCBI Taxonomy" id="6290"/>
    <lineage>
        <taxon>Eukaryota</taxon>
        <taxon>Metazoa</taxon>
        <taxon>Ecdysozoa</taxon>
        <taxon>Nematoda</taxon>
        <taxon>Chromadorea</taxon>
        <taxon>Rhabditida</taxon>
        <taxon>Rhabditina</taxon>
        <taxon>Rhabditomorpha</taxon>
        <taxon>Strongyloidea</taxon>
        <taxon>Trichostrongylidae</taxon>
        <taxon>Haemonchus</taxon>
    </lineage>
</organism>
<evidence type="ECO:0000313" key="1">
    <source>
        <dbReference type="EMBL" id="VDO86127.1"/>
    </source>
</evidence>
<reference evidence="1 2" key="1">
    <citation type="submission" date="2018-11" db="EMBL/GenBank/DDBJ databases">
        <authorList>
            <consortium name="Pathogen Informatics"/>
        </authorList>
    </citation>
    <scope>NUCLEOTIDE SEQUENCE [LARGE SCALE GENOMIC DNA]</scope>
    <source>
        <strain evidence="1 2">MHpl1</strain>
    </source>
</reference>
<dbReference type="EMBL" id="UZAF01022606">
    <property type="protein sequence ID" value="VDO86127.1"/>
    <property type="molecule type" value="Genomic_DNA"/>
</dbReference>
<accession>A0A3P7ZPL2</accession>
<gene>
    <name evidence="1" type="ORF">HPLM_LOCUS20812</name>
</gene>
<protein>
    <submittedName>
        <fullName evidence="1">Uncharacterized protein</fullName>
    </submittedName>
</protein>